<evidence type="ECO:0000313" key="2">
    <source>
        <dbReference type="EMBL" id="CAK74255.1"/>
    </source>
</evidence>
<dbReference type="Proteomes" id="UP000000600">
    <property type="component" value="Unassembled WGS sequence"/>
</dbReference>
<proteinExistence type="predicted"/>
<dbReference type="InParanoid" id="A0BKN0"/>
<accession>A0BKN0</accession>
<dbReference type="KEGG" id="ptm:GSPATT00029728001"/>
<gene>
    <name evidence="1" type="ORF">GSPATT00029728001</name>
    <name evidence="2" type="ORF">GSPATT00038988001</name>
</gene>
<organism evidence="1 3">
    <name type="scientific">Paramecium tetraurelia</name>
    <dbReference type="NCBI Taxonomy" id="5888"/>
    <lineage>
        <taxon>Eukaryota</taxon>
        <taxon>Sar</taxon>
        <taxon>Alveolata</taxon>
        <taxon>Ciliophora</taxon>
        <taxon>Intramacronucleata</taxon>
        <taxon>Oligohymenophorea</taxon>
        <taxon>Peniculida</taxon>
        <taxon>Parameciidae</taxon>
        <taxon>Paramecium</taxon>
    </lineage>
</organism>
<dbReference type="GeneID" id="5012279"/>
<dbReference type="HOGENOM" id="CLU_2215044_0_0_1"/>
<dbReference type="KEGG" id="ptm:GSPATT00038988001"/>
<sequence length="107" mass="12941">MMKLRIKINNSEIQVDFVYILSKKVMKFVKIMRSIQDEIIQFDFKQTLLIYNTHRLLFLKREETNQDISHGSKDIFGITNIHNCYTKILNNCTDVVKSKWIFKYKYK</sequence>
<reference evidence="1 3" key="1">
    <citation type="journal article" date="2006" name="Nature">
        <title>Global trends of whole-genome duplications revealed by the ciliate Paramecium tetraurelia.</title>
        <authorList>
            <consortium name="Genoscope"/>
            <person name="Aury J.-M."/>
            <person name="Jaillon O."/>
            <person name="Duret L."/>
            <person name="Noel B."/>
            <person name="Jubin C."/>
            <person name="Porcel B.M."/>
            <person name="Segurens B."/>
            <person name="Daubin V."/>
            <person name="Anthouard V."/>
            <person name="Aiach N."/>
            <person name="Arnaiz O."/>
            <person name="Billaut A."/>
            <person name="Beisson J."/>
            <person name="Blanc I."/>
            <person name="Bouhouche K."/>
            <person name="Camara F."/>
            <person name="Duharcourt S."/>
            <person name="Guigo R."/>
            <person name="Gogendeau D."/>
            <person name="Katinka M."/>
            <person name="Keller A.-M."/>
            <person name="Kissmehl R."/>
            <person name="Klotz C."/>
            <person name="Koll F."/>
            <person name="Le Moue A."/>
            <person name="Lepere C."/>
            <person name="Malinsky S."/>
            <person name="Nowacki M."/>
            <person name="Nowak J.K."/>
            <person name="Plattner H."/>
            <person name="Poulain J."/>
            <person name="Ruiz F."/>
            <person name="Serrano V."/>
            <person name="Zagulski M."/>
            <person name="Dessen P."/>
            <person name="Betermier M."/>
            <person name="Weissenbach J."/>
            <person name="Scarpelli C."/>
            <person name="Schachter V."/>
            <person name="Sperling L."/>
            <person name="Meyer E."/>
            <person name="Cohen J."/>
            <person name="Wincker P."/>
        </authorList>
    </citation>
    <scope>NUCLEOTIDE SEQUENCE [LARGE SCALE GENOMIC DNA]</scope>
    <source>
        <strain evidence="1 3">Stock d4-2</strain>
    </source>
</reference>
<evidence type="ECO:0000313" key="1">
    <source>
        <dbReference type="EMBL" id="CAK59097.1"/>
    </source>
</evidence>
<reference evidence="1" key="2">
    <citation type="submission" date="2006-03" db="EMBL/GenBank/DDBJ databases">
        <authorList>
            <consortium name="Genoscope"/>
        </authorList>
    </citation>
    <scope>NUCLEOTIDE SEQUENCE</scope>
    <source>
        <strain evidence="1">Stock d4-2</strain>
    </source>
</reference>
<dbReference type="EMBL" id="CT868000">
    <property type="protein sequence ID" value="CAK59097.1"/>
    <property type="molecule type" value="Genomic_DNA"/>
</dbReference>
<dbReference type="EMBL" id="CT868179">
    <property type="protein sequence ID" value="CAK74255.1"/>
    <property type="molecule type" value="Genomic_DNA"/>
</dbReference>
<dbReference type="GeneID" id="5027436"/>
<protein>
    <submittedName>
        <fullName evidence="1">Chromosome undetermined scaffold_112, whole genome shotgun sequence</fullName>
    </submittedName>
    <submittedName>
        <fullName evidence="2">Chromosome undetermined scaffold_274, whole genome shotgun sequence</fullName>
    </submittedName>
</protein>
<evidence type="ECO:0000313" key="3">
    <source>
        <dbReference type="Proteomes" id="UP000000600"/>
    </source>
</evidence>
<keyword evidence="3" id="KW-1185">Reference proteome</keyword>
<dbReference type="AlphaFoldDB" id="A0BKN0"/>
<dbReference type="RefSeq" id="XP_001441652.1">
    <property type="nucleotide sequence ID" value="XM_001441615.1"/>
</dbReference>
<name>A0BKN0_PARTE</name>
<dbReference type="RefSeq" id="XP_001426495.1">
    <property type="nucleotide sequence ID" value="XM_001426458.1"/>
</dbReference>